<reference evidence="1 2" key="2">
    <citation type="submission" date="2016-12" db="EMBL/GenBank/DDBJ databases">
        <title>Isolation of a novel cervid adenovirus from white-tailed deer (Odocoileus virginianus) fawns in a captive herd.</title>
        <authorList>
            <person name="Ridpath J.F."/>
            <person name="Neill J.D."/>
            <person name="Palmer M.V."/>
            <person name="Bauermann F.V."/>
            <person name="Falkenberg S.M."/>
            <person name="Wolff P.L."/>
        </authorList>
    </citation>
    <scope>NUCLEOTIDE SEQUENCE [LARGE SCALE GENOMIC DNA]</scope>
    <source>
        <strain evidence="1">1319</strain>
    </source>
</reference>
<reference evidence="1 2" key="1">
    <citation type="submission" date="2016-12" db="EMBL/GenBank/DDBJ databases">
        <title>Complete genomic sequence of cervid adenovirus 1, a novel mastadenovirus isolated from white-tailed deer.</title>
        <authorList>
            <person name="Neill J.D."/>
            <person name="Ridpath J.F."/>
        </authorList>
    </citation>
    <scope>NUCLEOTIDE SEQUENCE [LARGE SCALE GENOMIC DNA]</scope>
    <source>
        <strain evidence="1">1319</strain>
    </source>
</reference>
<sequence length="134" mass="15056">MFKVFYAEDVCPATIELLQRCLEINLTSIPRAVPWSQNTFAISCFPLKSPDAGLSVLISIGAAEFDEREQTLIACVQELRDHWIRSAANLKSGGALYSISHYRKPGEIILDQELLQQVHIEAVSNSFKFELICQ</sequence>
<dbReference type="KEGG" id="vg:39105932"/>
<dbReference type="RefSeq" id="YP_009373259.1">
    <property type="nucleotide sequence ID" value="NC_034834.1"/>
</dbReference>
<protein>
    <submittedName>
        <fullName evidence="1">E4-4</fullName>
    </submittedName>
</protein>
<evidence type="ECO:0000313" key="2">
    <source>
        <dbReference type="Proteomes" id="UP000201603"/>
    </source>
</evidence>
<organism evidence="1 2">
    <name type="scientific">Deer mastadenovirus B</name>
    <dbReference type="NCBI Taxonomy" id="2170000"/>
    <lineage>
        <taxon>Viruses</taxon>
        <taxon>Varidnaviria</taxon>
        <taxon>Bamfordvirae</taxon>
        <taxon>Preplasmiviricota</taxon>
        <taxon>Polisuviricotina</taxon>
        <taxon>Pharingeaviricetes</taxon>
        <taxon>Rowavirales</taxon>
        <taxon>Adenoviridae</taxon>
        <taxon>Mastadenovirus</taxon>
        <taxon>Mastadenovirus cervi</taxon>
    </lineage>
</organism>
<keyword evidence="2" id="KW-1185">Reference proteome</keyword>
<dbReference type="EMBL" id="KY306667">
    <property type="protein sequence ID" value="ART33384.1"/>
    <property type="molecule type" value="Genomic_DNA"/>
</dbReference>
<dbReference type="Proteomes" id="UP000201603">
    <property type="component" value="Segment"/>
</dbReference>
<proteinExistence type="predicted"/>
<evidence type="ECO:0000313" key="1">
    <source>
        <dbReference type="EMBL" id="ART33384.1"/>
    </source>
</evidence>
<name>A0A1Y0B6I3_9ADEN</name>
<accession>A0A1Y0B6I3</accession>
<dbReference type="GeneID" id="39105932"/>